<accession>A0ABQ3TK25</accession>
<organism evidence="1 2">
    <name type="scientific">Streptomyces spororaveus</name>
    <dbReference type="NCBI Taxonomy" id="284039"/>
    <lineage>
        <taxon>Bacteria</taxon>
        <taxon>Bacillati</taxon>
        <taxon>Actinomycetota</taxon>
        <taxon>Actinomycetes</taxon>
        <taxon>Kitasatosporales</taxon>
        <taxon>Streptomycetaceae</taxon>
        <taxon>Streptomyces</taxon>
    </lineage>
</organism>
<sequence>MTFPLWHGGADGEPYDLELFQLLPDGDTWTTRTVSATYGALPEEETAEYARLDRVTRPEGRCWTLWSPRRRVGRTRLARHEHQ</sequence>
<reference evidence="2" key="1">
    <citation type="submission" date="2023-07" db="EMBL/GenBank/DDBJ databases">
        <title>Whole genome shotgun sequence of Streptomyces spororaveus NBRC 15456.</title>
        <authorList>
            <person name="Komaki H."/>
            <person name="Tamura T."/>
        </authorList>
    </citation>
    <scope>NUCLEOTIDE SEQUENCE [LARGE SCALE GENOMIC DNA]</scope>
    <source>
        <strain evidence="2">NBRC 15456</strain>
    </source>
</reference>
<dbReference type="EMBL" id="BNED01000005">
    <property type="protein sequence ID" value="GHI80769.1"/>
    <property type="molecule type" value="Genomic_DNA"/>
</dbReference>
<keyword evidence="2" id="KW-1185">Reference proteome</keyword>
<dbReference type="Proteomes" id="UP000608522">
    <property type="component" value="Unassembled WGS sequence"/>
</dbReference>
<gene>
    <name evidence="1" type="ORF">Sspor_63300</name>
</gene>
<protein>
    <submittedName>
        <fullName evidence="1">Uncharacterized protein</fullName>
    </submittedName>
</protein>
<proteinExistence type="predicted"/>
<comment type="caution">
    <text evidence="1">The sequence shown here is derived from an EMBL/GenBank/DDBJ whole genome shotgun (WGS) entry which is preliminary data.</text>
</comment>
<evidence type="ECO:0000313" key="2">
    <source>
        <dbReference type="Proteomes" id="UP000608522"/>
    </source>
</evidence>
<name>A0ABQ3TK25_9ACTN</name>
<evidence type="ECO:0000313" key="1">
    <source>
        <dbReference type="EMBL" id="GHI80769.1"/>
    </source>
</evidence>